<gene>
    <name evidence="2" type="ORF">KO353_13500</name>
</gene>
<proteinExistence type="predicted"/>
<feature type="region of interest" description="Disordered" evidence="1">
    <location>
        <begin position="121"/>
        <end position="176"/>
    </location>
</feature>
<evidence type="ECO:0000313" key="2">
    <source>
        <dbReference type="EMBL" id="QXM24259.1"/>
    </source>
</evidence>
<dbReference type="KEGG" id="elio:KO353_13500"/>
<reference evidence="2" key="1">
    <citation type="submission" date="2021-06" db="EMBL/GenBank/DDBJ databases">
        <title>Elioraea tepida, sp. nov., a moderately thermophilic aerobic anoxygenic phototrophic bacterium isolated from an alkaline siliceous hot spring mat community in Yellowstone National Park, WY, USA.</title>
        <authorList>
            <person name="Saini M.K."/>
            <person name="Yoshida S."/>
            <person name="Sebastian A."/>
            <person name="Hirose S."/>
            <person name="Hara E."/>
            <person name="Tamaki H."/>
            <person name="Soulier N.T."/>
            <person name="Albert I."/>
            <person name="Hanada S."/>
            <person name="Bryant D.A."/>
            <person name="Tank M."/>
        </authorList>
    </citation>
    <scope>NUCLEOTIDE SEQUENCE</scope>
    <source>
        <strain evidence="2">MS-P2</strain>
    </source>
</reference>
<organism evidence="2 3">
    <name type="scientific">Elioraea tepida</name>
    <dbReference type="NCBI Taxonomy" id="2843330"/>
    <lineage>
        <taxon>Bacteria</taxon>
        <taxon>Pseudomonadati</taxon>
        <taxon>Pseudomonadota</taxon>
        <taxon>Alphaproteobacteria</taxon>
        <taxon>Acetobacterales</taxon>
        <taxon>Elioraeaceae</taxon>
        <taxon>Elioraea</taxon>
    </lineage>
</organism>
<evidence type="ECO:0000313" key="3">
    <source>
        <dbReference type="Proteomes" id="UP000694001"/>
    </source>
</evidence>
<dbReference type="AlphaFoldDB" id="A0A975U257"/>
<name>A0A975U257_9PROT</name>
<protein>
    <submittedName>
        <fullName evidence="2">Uncharacterized protein</fullName>
    </submittedName>
</protein>
<sequence>MGASFATERGLLAEDELAPVQSSHFPALEELSHDDLVALARWLRDRHGRARDIIRARRRVQRGKAEARGTATESASERGLAAKKQVFARALKRVNARLALLAAERKRAHAVAAMEAALARRRSAPVHHPHAGPEARTGMAATPRKTRRGIITGGRIGSVSQAGRVAQAVRDARSGG</sequence>
<keyword evidence="3" id="KW-1185">Reference proteome</keyword>
<feature type="compositionally biased region" description="Basic residues" evidence="1">
    <location>
        <begin position="121"/>
        <end position="130"/>
    </location>
</feature>
<dbReference type="Proteomes" id="UP000694001">
    <property type="component" value="Chromosome"/>
</dbReference>
<evidence type="ECO:0000256" key="1">
    <source>
        <dbReference type="SAM" id="MobiDB-lite"/>
    </source>
</evidence>
<accession>A0A975U257</accession>
<dbReference type="RefSeq" id="WP_218285294.1">
    <property type="nucleotide sequence ID" value="NZ_CP076448.1"/>
</dbReference>
<dbReference type="EMBL" id="CP076448">
    <property type="protein sequence ID" value="QXM24259.1"/>
    <property type="molecule type" value="Genomic_DNA"/>
</dbReference>